<dbReference type="Pfam" id="PF01497">
    <property type="entry name" value="Peripla_BP_2"/>
    <property type="match status" value="1"/>
</dbReference>
<organism evidence="4 5">
    <name type="scientific">Cellulosimicrobium arenosum</name>
    <dbReference type="NCBI Taxonomy" id="2708133"/>
    <lineage>
        <taxon>Bacteria</taxon>
        <taxon>Bacillati</taxon>
        <taxon>Actinomycetota</taxon>
        <taxon>Actinomycetes</taxon>
        <taxon>Micrococcales</taxon>
        <taxon>Promicromonosporaceae</taxon>
        <taxon>Cellulosimicrobium</taxon>
    </lineage>
</organism>
<accession>A0A927GB46</accession>
<gene>
    <name evidence="4" type="ORF">IF651_09675</name>
</gene>
<comment type="caution">
    <text evidence="4">The sequence shown here is derived from an EMBL/GenBank/DDBJ whole genome shotgun (WGS) entry which is preliminary data.</text>
</comment>
<sequence length="387" mass="40239">MTRHAQCTPVTVLHGRLRRVRRVVRHPGEARVPLAPQDRRRPVRPSVALAATGALALALGACSAAPAGGGSGSADPAASSTAGATAGPTPSTTYPLTLDDCGFQVTFDAAPERVVTIKSSTTEMLLALGLGDRIVASAFLDGPVPDSLTDAAASVPAVAKPMSDQVPGAEAVLETEPDLVYAGWESNLTADGAGDRDTLAQLGVATYVSPSACKAPEYMPDPLTFDDVFAEITEVGEIFDVPDAAADLVADQRSTLDGVERDDRGLTALWYSSGDDIPYVGAGIGAPQMIMDAVGLENVAGDVEDTWTSYAWEEAIAADPDVIVLVDAAWNTADAKIERLESNPATAEMTAVREGRYLRVPFPASEAGVRNVDAVVDLAAQLEALDL</sequence>
<feature type="region of interest" description="Disordered" evidence="2">
    <location>
        <begin position="68"/>
        <end position="91"/>
    </location>
</feature>
<evidence type="ECO:0000313" key="4">
    <source>
        <dbReference type="EMBL" id="MBD8079320.1"/>
    </source>
</evidence>
<dbReference type="PROSITE" id="PS50983">
    <property type="entry name" value="FE_B12_PBP"/>
    <property type="match status" value="1"/>
</dbReference>
<keyword evidence="5" id="KW-1185">Reference proteome</keyword>
<dbReference type="Proteomes" id="UP000610846">
    <property type="component" value="Unassembled WGS sequence"/>
</dbReference>
<dbReference type="AlphaFoldDB" id="A0A927GB46"/>
<reference evidence="4" key="2">
    <citation type="submission" date="2020-09" db="EMBL/GenBank/DDBJ databases">
        <authorList>
            <person name="Yu Y."/>
        </authorList>
    </citation>
    <scope>NUCLEOTIDE SEQUENCE</scope>
    <source>
        <strain evidence="4">KCTC 49039</strain>
    </source>
</reference>
<evidence type="ECO:0000256" key="2">
    <source>
        <dbReference type="SAM" id="MobiDB-lite"/>
    </source>
</evidence>
<dbReference type="PANTHER" id="PTHR30535:SF7">
    <property type="entry name" value="IRON(III) DICITRATE-BINDING PROTEIN"/>
    <property type="match status" value="1"/>
</dbReference>
<evidence type="ECO:0000256" key="1">
    <source>
        <dbReference type="ARBA" id="ARBA00008814"/>
    </source>
</evidence>
<evidence type="ECO:0000259" key="3">
    <source>
        <dbReference type="PROSITE" id="PS50983"/>
    </source>
</evidence>
<feature type="domain" description="Fe/B12 periplasmic-binding" evidence="3">
    <location>
        <begin position="113"/>
        <end position="387"/>
    </location>
</feature>
<proteinExistence type="inferred from homology"/>
<dbReference type="NCBIfam" id="TIGR03868">
    <property type="entry name" value="F420-O_ABCperi"/>
    <property type="match status" value="1"/>
</dbReference>
<dbReference type="EMBL" id="JACYHB010000006">
    <property type="protein sequence ID" value="MBD8079320.1"/>
    <property type="molecule type" value="Genomic_DNA"/>
</dbReference>
<reference evidence="4" key="1">
    <citation type="journal article" date="2018" name="Curr. Microbiol.">
        <title>Cellulosimicrobium arenosum sp. nov., Isolated from Marine Sediment Sand.</title>
        <authorList>
            <person name="Oh M."/>
            <person name="Kim J.H."/>
            <person name="Yoon J.H."/>
            <person name="Schumann P."/>
            <person name="Kim W."/>
        </authorList>
    </citation>
    <scope>NUCLEOTIDE SEQUENCE</scope>
    <source>
        <strain evidence="4">KCTC 49039</strain>
    </source>
</reference>
<comment type="similarity">
    <text evidence="1">Belongs to the bacterial solute-binding protein 8 family.</text>
</comment>
<dbReference type="InterPro" id="IPR002491">
    <property type="entry name" value="ABC_transptr_periplasmic_BD"/>
</dbReference>
<feature type="compositionally biased region" description="Low complexity" evidence="2">
    <location>
        <begin position="73"/>
        <end position="91"/>
    </location>
</feature>
<dbReference type="SUPFAM" id="SSF53807">
    <property type="entry name" value="Helical backbone' metal receptor"/>
    <property type="match status" value="1"/>
</dbReference>
<protein>
    <submittedName>
        <fullName evidence="4">F420-0 ABC transporter substrate-binding protein</fullName>
    </submittedName>
</protein>
<dbReference type="Gene3D" id="3.40.50.1980">
    <property type="entry name" value="Nitrogenase molybdenum iron protein domain"/>
    <property type="match status" value="2"/>
</dbReference>
<evidence type="ECO:0000313" key="5">
    <source>
        <dbReference type="Proteomes" id="UP000610846"/>
    </source>
</evidence>
<dbReference type="InterPro" id="IPR022287">
    <property type="entry name" value="ABC_trnsptr_F420-0_sub-bd_pred"/>
</dbReference>
<name>A0A927GB46_9MICO</name>
<dbReference type="PANTHER" id="PTHR30535">
    <property type="entry name" value="VITAMIN B12-BINDING PROTEIN"/>
    <property type="match status" value="1"/>
</dbReference>
<dbReference type="InterPro" id="IPR050902">
    <property type="entry name" value="ABC_Transporter_SBP"/>
</dbReference>